<dbReference type="SFLD" id="SFLDS00003">
    <property type="entry name" value="Haloacid_Dehalogenase"/>
    <property type="match status" value="1"/>
</dbReference>
<dbReference type="InterPro" id="IPR010237">
    <property type="entry name" value="Pyr-5-nucltdase"/>
</dbReference>
<dbReference type="NCBIfam" id="TIGR01509">
    <property type="entry name" value="HAD-SF-IA-v3"/>
    <property type="match status" value="1"/>
</dbReference>
<dbReference type="EMBL" id="PJCH01000005">
    <property type="protein sequence ID" value="PQA88120.1"/>
    <property type="molecule type" value="Genomic_DNA"/>
</dbReference>
<dbReference type="SFLD" id="SFLDG01129">
    <property type="entry name" value="C1.5:_HAD__Beta-PGM__Phosphata"/>
    <property type="match status" value="1"/>
</dbReference>
<dbReference type="Gene3D" id="1.10.150.450">
    <property type="match status" value="1"/>
</dbReference>
<evidence type="ECO:0000313" key="2">
    <source>
        <dbReference type="Proteomes" id="UP000239504"/>
    </source>
</evidence>
<dbReference type="AlphaFoldDB" id="A0A2S7K6I7"/>
<comment type="caution">
    <text evidence="1">The sequence shown here is derived from an EMBL/GenBank/DDBJ whole genome shotgun (WGS) entry which is preliminary data.</text>
</comment>
<dbReference type="InterPro" id="IPR023214">
    <property type="entry name" value="HAD_sf"/>
</dbReference>
<accession>A0A2S7K6I7</accession>
<dbReference type="RefSeq" id="WP_104829365.1">
    <property type="nucleotide sequence ID" value="NZ_PJCH01000005.1"/>
</dbReference>
<dbReference type="PANTHER" id="PTHR12725:SF117">
    <property type="entry name" value="HALOACID DEHALOGENASE-LIKE HYDROLASE"/>
    <property type="match status" value="1"/>
</dbReference>
<dbReference type="InterPro" id="IPR036412">
    <property type="entry name" value="HAD-like_sf"/>
</dbReference>
<gene>
    <name evidence="1" type="ORF">CW354_07320</name>
</gene>
<dbReference type="SUPFAM" id="SSF56784">
    <property type="entry name" value="HAD-like"/>
    <property type="match status" value="1"/>
</dbReference>
<name>A0A2S7K6I7_9PROT</name>
<protein>
    <submittedName>
        <fullName evidence="1">Pyrimidine 5'-nucleotidase</fullName>
    </submittedName>
</protein>
<dbReference type="Pfam" id="PF00702">
    <property type="entry name" value="Hydrolase"/>
    <property type="match status" value="1"/>
</dbReference>
<dbReference type="SFLD" id="SFLDG01132">
    <property type="entry name" value="C1.5.3:_5'-Nucleotidase_Like"/>
    <property type="match status" value="1"/>
</dbReference>
<organism evidence="1 2">
    <name type="scientific">Hyphococcus luteus</name>
    <dbReference type="NCBI Taxonomy" id="2058213"/>
    <lineage>
        <taxon>Bacteria</taxon>
        <taxon>Pseudomonadati</taxon>
        <taxon>Pseudomonadota</taxon>
        <taxon>Alphaproteobacteria</taxon>
        <taxon>Parvularculales</taxon>
        <taxon>Parvularculaceae</taxon>
        <taxon>Hyphococcus</taxon>
    </lineage>
</organism>
<dbReference type="InterPro" id="IPR006439">
    <property type="entry name" value="HAD-SF_hydro_IA"/>
</dbReference>
<dbReference type="Gene3D" id="3.40.50.1000">
    <property type="entry name" value="HAD superfamily/HAD-like"/>
    <property type="match status" value="1"/>
</dbReference>
<dbReference type="OrthoDB" id="9803141at2"/>
<evidence type="ECO:0000313" key="1">
    <source>
        <dbReference type="EMBL" id="PQA88120.1"/>
    </source>
</evidence>
<reference evidence="1 2" key="1">
    <citation type="submission" date="2017-12" db="EMBL/GenBank/DDBJ databases">
        <authorList>
            <person name="Hurst M.R.H."/>
        </authorList>
    </citation>
    <scope>NUCLEOTIDE SEQUENCE [LARGE SCALE GENOMIC DNA]</scope>
    <source>
        <strain evidence="1 2">SY-3-19</strain>
    </source>
</reference>
<proteinExistence type="predicted"/>
<keyword evidence="2" id="KW-1185">Reference proteome</keyword>
<dbReference type="Proteomes" id="UP000239504">
    <property type="component" value="Unassembled WGS sequence"/>
</dbReference>
<dbReference type="PANTHER" id="PTHR12725">
    <property type="entry name" value="HALOACID DEHALOGENASE-LIKE HYDROLASE"/>
    <property type="match status" value="1"/>
</dbReference>
<sequence length="238" mass="26320">MAEARPDLRHVENWVFDLDNTLYAAECRLFAQIDARMTNYIRERLDLPHDEARRLQKAYYVEYGTTMSGLMKKHDVCPDDFLDYVHDIDVSVIRENKPLAAALSALPGRKFIFTNGSVAHAENVAGALGVLSCFDEIFDIKAAGYAPKPRPEPYDKFLASHGVDPGTAIMFEDIVQNLEAPHALGMTTVLVHSDAAWLDDEPHEKRPARPGDSGAHVHYVTDDIAAFLSGAALTAAPE</sequence>
<dbReference type="NCBIfam" id="TIGR01993">
    <property type="entry name" value="Pyr-5-nucltdase"/>
    <property type="match status" value="1"/>
</dbReference>